<dbReference type="EMBL" id="CP002279">
    <property type="protein sequence ID" value="AEH86028.1"/>
    <property type="molecule type" value="Genomic_DNA"/>
</dbReference>
<evidence type="ECO:0000259" key="1">
    <source>
        <dbReference type="Pfam" id="PF13304"/>
    </source>
</evidence>
<evidence type="ECO:0000313" key="3">
    <source>
        <dbReference type="Proteomes" id="UP000001623"/>
    </source>
</evidence>
<dbReference type="InterPro" id="IPR051396">
    <property type="entry name" value="Bact_Antivir_Def_Nuclease"/>
</dbReference>
<dbReference type="SUPFAM" id="SSF52540">
    <property type="entry name" value="P-loop containing nucleoside triphosphate hydrolases"/>
    <property type="match status" value="1"/>
</dbReference>
<dbReference type="InterPro" id="IPR003959">
    <property type="entry name" value="ATPase_AAA_core"/>
</dbReference>
<dbReference type="CDD" id="cd00267">
    <property type="entry name" value="ABC_ATPase"/>
    <property type="match status" value="1"/>
</dbReference>
<dbReference type="eggNOG" id="COG1195">
    <property type="taxonomic scope" value="Bacteria"/>
</dbReference>
<accession>F7Y1X2</accession>
<evidence type="ECO:0000313" key="2">
    <source>
        <dbReference type="EMBL" id="AEH86028.1"/>
    </source>
</evidence>
<name>F7Y1X2_MESOW</name>
<sequence>MVKVQAAIYRLSLSHPVFRCHIGDEITGATLKINELKGRSAHLTNLNNINVIMGRNGAGKSRFLRDIEEVTSQNKQLFYFRYVSPERAGSFKRDGSVLTNMSNDPTWLRQVRAVNQANNFKAASAMLFREAETLYLRRLASTPEIRMDPTRNFQTDRLSKVNQLLTNISLEMGNADFEFRSLTDGQLVIPDQISSGESEAVALASEILYFFDTIDPAKTNILLLDEPDVHLHPDLQARLGKLIIAMLDEFKSYAESIAVCLATHSSPLVCSLADSQYVSIGTKSFAVDTVELKPTSAELRKVAPFFGHPLSLSLSEDAALILEGEDDERVWQQAARTSQGRIKVFPVLAGSVDQQGELETFCVNLLDTLYDNPVAFSLRDGDGVVDQPLEHRPPIKRYRLQCYAIENALLTDPCLAVMGTTWEGFVAAALKWEAENQGHADRTLINELAESNDRLRHKKIKKVRQLVCAVLECKKPWEVVVGQAIGALTNEDLASSNMLIDFLGAEMVSDIIFRNGA</sequence>
<dbReference type="InterPro" id="IPR027417">
    <property type="entry name" value="P-loop_NTPase"/>
</dbReference>
<dbReference type="PANTHER" id="PTHR43581:SF2">
    <property type="entry name" value="EXCINUCLEASE ATPASE SUBUNIT"/>
    <property type="match status" value="1"/>
</dbReference>
<dbReference type="AlphaFoldDB" id="F7Y1X2"/>
<reference evidence="2 3" key="1">
    <citation type="submission" date="2010-10" db="EMBL/GenBank/DDBJ databases">
        <title>Complete sequence of Mesorhizobium opportunistum WSM2075.</title>
        <authorList>
            <consortium name="US DOE Joint Genome Institute"/>
            <person name="Lucas S."/>
            <person name="Copeland A."/>
            <person name="Lapidus A."/>
            <person name="Cheng J.-F."/>
            <person name="Bruce D."/>
            <person name="Goodwin L."/>
            <person name="Pitluck S."/>
            <person name="Chertkov O."/>
            <person name="Misra M."/>
            <person name="Detter J.C."/>
            <person name="Han C."/>
            <person name="Tapia R."/>
            <person name="Land M."/>
            <person name="Hauser L."/>
            <person name="Kyrpides N."/>
            <person name="Ovchinnikova G."/>
            <person name="Mavrommatis K.M."/>
            <person name="Tiwari R.P."/>
            <person name="Howieson J.G."/>
            <person name="O'Hara G.W."/>
            <person name="Nandasena K.G."/>
            <person name="Woyke T."/>
        </authorList>
    </citation>
    <scope>NUCLEOTIDE SEQUENCE [LARGE SCALE GENOMIC DNA]</scope>
    <source>
        <strain evidence="3">LMG 24607 / HAMBI 3007 / WSM2075</strain>
    </source>
</reference>
<proteinExistence type="predicted"/>
<dbReference type="GO" id="GO:0016887">
    <property type="term" value="F:ATP hydrolysis activity"/>
    <property type="evidence" value="ECO:0007669"/>
    <property type="project" value="InterPro"/>
</dbReference>
<dbReference type="GO" id="GO:0005524">
    <property type="term" value="F:ATP binding"/>
    <property type="evidence" value="ECO:0007669"/>
    <property type="project" value="InterPro"/>
</dbReference>
<dbReference type="Proteomes" id="UP000001623">
    <property type="component" value="Chromosome"/>
</dbReference>
<dbReference type="Gene3D" id="3.40.50.300">
    <property type="entry name" value="P-loop containing nucleotide triphosphate hydrolases"/>
    <property type="match status" value="1"/>
</dbReference>
<dbReference type="PANTHER" id="PTHR43581">
    <property type="entry name" value="ATP/GTP PHOSPHATASE"/>
    <property type="match status" value="1"/>
</dbReference>
<feature type="domain" description="ATPase AAA-type core" evidence="1">
    <location>
        <begin position="162"/>
        <end position="270"/>
    </location>
</feature>
<dbReference type="Pfam" id="PF13304">
    <property type="entry name" value="AAA_21"/>
    <property type="match status" value="1"/>
</dbReference>
<dbReference type="HOGENOM" id="CLU_491639_0_0_5"/>
<protein>
    <recommendedName>
        <fullName evidence="1">ATPase AAA-type core domain-containing protein</fullName>
    </recommendedName>
</protein>
<organism evidence="2 3">
    <name type="scientific">Mesorhizobium opportunistum (strain LMG 24607 / HAMBI 3007 / WSM2075)</name>
    <dbReference type="NCBI Taxonomy" id="536019"/>
    <lineage>
        <taxon>Bacteria</taxon>
        <taxon>Pseudomonadati</taxon>
        <taxon>Pseudomonadota</taxon>
        <taxon>Alphaproteobacteria</taxon>
        <taxon>Hyphomicrobiales</taxon>
        <taxon>Phyllobacteriaceae</taxon>
        <taxon>Mesorhizobium</taxon>
    </lineage>
</organism>
<gene>
    <name evidence="2" type="ordered locus">Mesop_1546</name>
</gene>
<dbReference type="KEGG" id="mop:Mesop_1546"/>